<evidence type="ECO:0000313" key="2">
    <source>
        <dbReference type="WBParaSite" id="Minc3s00207g07577"/>
    </source>
</evidence>
<dbReference type="WBParaSite" id="Minc3s00207g07577">
    <property type="protein sequence ID" value="Minc3s00207g07577"/>
    <property type="gene ID" value="Minc3s00207g07577"/>
</dbReference>
<evidence type="ECO:0000313" key="1">
    <source>
        <dbReference type="Proteomes" id="UP000887563"/>
    </source>
</evidence>
<keyword evidence="1" id="KW-1185">Reference proteome</keyword>
<accession>A0A914L1E1</accession>
<organism evidence="1 2">
    <name type="scientific">Meloidogyne incognita</name>
    <name type="common">Southern root-knot nematode worm</name>
    <name type="synonym">Oxyuris incognita</name>
    <dbReference type="NCBI Taxonomy" id="6306"/>
    <lineage>
        <taxon>Eukaryota</taxon>
        <taxon>Metazoa</taxon>
        <taxon>Ecdysozoa</taxon>
        <taxon>Nematoda</taxon>
        <taxon>Chromadorea</taxon>
        <taxon>Rhabditida</taxon>
        <taxon>Tylenchina</taxon>
        <taxon>Tylenchomorpha</taxon>
        <taxon>Tylenchoidea</taxon>
        <taxon>Meloidogynidae</taxon>
        <taxon>Meloidogyninae</taxon>
        <taxon>Meloidogyne</taxon>
        <taxon>Meloidogyne incognita group</taxon>
    </lineage>
</organism>
<dbReference type="Proteomes" id="UP000887563">
    <property type="component" value="Unplaced"/>
</dbReference>
<dbReference type="AlphaFoldDB" id="A0A914L1E1"/>
<sequence>MNPERSLFFEPSTGWANKTFIAVCKTEVPDPEVVQLRKEVEALKTKVSELVTRKEMLDLFAQMNSRLDSLSNNKISLFWQVTWNKFVNYSKKSKKYICIK</sequence>
<proteinExistence type="predicted"/>
<protein>
    <submittedName>
        <fullName evidence="2">Uncharacterized protein</fullName>
    </submittedName>
</protein>
<name>A0A914L1E1_MELIC</name>
<reference evidence="2" key="1">
    <citation type="submission" date="2022-11" db="UniProtKB">
        <authorList>
            <consortium name="WormBaseParasite"/>
        </authorList>
    </citation>
    <scope>IDENTIFICATION</scope>
</reference>